<dbReference type="InterPro" id="IPR010502">
    <property type="entry name" value="Carb-bd_dom_fam9"/>
</dbReference>
<organism evidence="5 6">
    <name type="scientific">Paenibacillus sabuli</name>
    <dbReference type="NCBI Taxonomy" id="2772509"/>
    <lineage>
        <taxon>Bacteria</taxon>
        <taxon>Bacillati</taxon>
        <taxon>Bacillota</taxon>
        <taxon>Bacilli</taxon>
        <taxon>Bacillales</taxon>
        <taxon>Paenibacillaceae</taxon>
        <taxon>Paenibacillus</taxon>
    </lineage>
</organism>
<dbReference type="InterPro" id="IPR013320">
    <property type="entry name" value="ConA-like_dom_sf"/>
</dbReference>
<dbReference type="Gene3D" id="2.60.40.1190">
    <property type="match status" value="1"/>
</dbReference>
<reference evidence="5" key="1">
    <citation type="submission" date="2020-09" db="EMBL/GenBank/DDBJ databases">
        <title>A novel bacterium of genus Paenibacillus, isolated from South China Sea.</title>
        <authorList>
            <person name="Huang H."/>
            <person name="Mo K."/>
            <person name="Hu Y."/>
        </authorList>
    </citation>
    <scope>NUCLEOTIDE SEQUENCE</scope>
    <source>
        <strain evidence="5">IB182496</strain>
    </source>
</reference>
<accession>A0A927BNT4</accession>
<dbReference type="SUPFAM" id="SSF49899">
    <property type="entry name" value="Concanavalin A-like lectins/glucanases"/>
    <property type="match status" value="1"/>
</dbReference>
<gene>
    <name evidence="5" type="ORF">IDH44_02030</name>
</gene>
<dbReference type="Pfam" id="PF06452">
    <property type="entry name" value="CBM9_1"/>
    <property type="match status" value="1"/>
</dbReference>
<dbReference type="InterPro" id="IPR011050">
    <property type="entry name" value="Pectin_lyase_fold/virulence"/>
</dbReference>
<protein>
    <recommendedName>
        <fullName evidence="4">LamG-like jellyroll fold domain-containing protein</fullName>
    </recommendedName>
</protein>
<evidence type="ECO:0000313" key="6">
    <source>
        <dbReference type="Proteomes" id="UP000621560"/>
    </source>
</evidence>
<feature type="domain" description="LamG-like jellyroll fold" evidence="4">
    <location>
        <begin position="104"/>
        <end position="239"/>
    </location>
</feature>
<dbReference type="Pfam" id="PF13385">
    <property type="entry name" value="Laminin_G_3"/>
    <property type="match status" value="1"/>
</dbReference>
<evidence type="ECO:0000259" key="4">
    <source>
        <dbReference type="SMART" id="SM00560"/>
    </source>
</evidence>
<dbReference type="SMART" id="SM00560">
    <property type="entry name" value="LamGL"/>
    <property type="match status" value="1"/>
</dbReference>
<evidence type="ECO:0000256" key="2">
    <source>
        <dbReference type="ARBA" id="ARBA00023157"/>
    </source>
</evidence>
<dbReference type="PANTHER" id="PTHR42535">
    <property type="entry name" value="OOKINETE PROTEIN, PUTATIVE-RELATED"/>
    <property type="match status" value="1"/>
</dbReference>
<keyword evidence="1" id="KW-0732">Signal</keyword>
<dbReference type="EMBL" id="JACXIZ010000007">
    <property type="protein sequence ID" value="MBD2843958.1"/>
    <property type="molecule type" value="Genomic_DNA"/>
</dbReference>
<dbReference type="GO" id="GO:0004553">
    <property type="term" value="F:hydrolase activity, hydrolyzing O-glycosyl compounds"/>
    <property type="evidence" value="ECO:0007669"/>
    <property type="project" value="InterPro"/>
</dbReference>
<dbReference type="Gene3D" id="2.60.120.200">
    <property type="match status" value="1"/>
</dbReference>
<dbReference type="GO" id="GO:0030246">
    <property type="term" value="F:carbohydrate binding"/>
    <property type="evidence" value="ECO:0007669"/>
    <property type="project" value="InterPro"/>
</dbReference>
<comment type="caution">
    <text evidence="5">The sequence shown here is derived from an EMBL/GenBank/DDBJ whole genome shotgun (WGS) entry which is preliminary data.</text>
</comment>
<evidence type="ECO:0000256" key="1">
    <source>
        <dbReference type="ARBA" id="ARBA00022729"/>
    </source>
</evidence>
<feature type="region of interest" description="Disordered" evidence="3">
    <location>
        <begin position="902"/>
        <end position="925"/>
    </location>
</feature>
<sequence length="1125" mass="119266">MKHCARLATPMTVLLVLTMALFAVWGGAKPLPTAHATAAEPIGYWSLDESSGTEAASDGAGSGLDGTLMNRPAHVEGVLGNAVFFDGRNDYIDLGNPAALQLSGAMSVTAWVYADDFDTNGRIISKENGPGSQGWSLYAGADGKGRFQIATGADTTVPVETASALPAGQWVHLAGVYEPGTALRIYVNGVLDQAVTADVPTAQVVNGNAVFIGRQPDFSSPFAGKLDELYVFDQALTTAEVEALATLPSVPPVVSSPVPGPVASPTPTAPAAEFVPSFEAISVYMPGAGADSEIGLQYREAGASVWQTAFPPVYDERTNQFRGSIVKLNEDTSYEVKATVSLDGATVACETAAVDTWTSSPTIAQTISLASLYTGGALELDGLTGTENGWIKVVNDTGIVIDGAKLATAAVTVTDSQYVILEDFVVRGGIRHGIQIGGTNSDIRIANADITGWGREVVETTETGTLGYPVDADGAEINNDAGIAIYDGRNIVVERSYVYEPNGWSNTWKGVTMGGLAYSSTHPKGPNAVFLRGRGGIVLRYNDFAASDAHRFNDVVETYENGQESGGPYRDADIYGNFLGYGNDDATELDGGQMNVRFYNNRNEQTFGGISIVPNLLGPSYVYNNLSANMGDATRSTGGAIVKGGGNANLGVGWSFLFNNTYYTDGNGFASYRYSNQRAMRAYTRNNIIVLDRALPTGFYNIRDDYQRQENSFDYDALGTTSRTDGVGRILAYPGNEANAQWGIAAMTDPAAGLFTLEPSAGTGEVNVIDQGVVVPNFTDGYAGGAPDIGAIEYGESGLMPKRPIPLTADRYFVAIPDDADTAQFTISPGSYSGAYAIRKAPSDDWYTVTPSSGTFTAGVDTTFTITLDKSKAAFDKAEEYSTLFVRLPSGHSVPVSVIAYNADPDPVTPPATPDPEPEPEVSTEPEIGIPATAAAPTIDGAADSVWTQSDPAALTQVTRGTIDSAADLSASWQALWDADALYVLVDVADDVRVNDSGSVWDDDSVEVYIDADNSKEAAYDQVNDLQYQFGYGDTTPIETKLNRIAGVQYAVQDTTVGYRMEIKLPWTTLGLIPAAGSVIGLEIAVNDDDDGDLRDGKLQWKAEEDTSWKDPRVFGNAELEEAAE</sequence>
<dbReference type="SUPFAM" id="SSF51126">
    <property type="entry name" value="Pectin lyase-like"/>
    <property type="match status" value="1"/>
</dbReference>
<name>A0A927BNT4_9BACL</name>
<dbReference type="PANTHER" id="PTHR42535:SF2">
    <property type="entry name" value="CHROMOSOME UNDETERMINED SCAFFOLD_146, WHOLE GENOME SHOTGUN SEQUENCE"/>
    <property type="match status" value="1"/>
</dbReference>
<proteinExistence type="predicted"/>
<evidence type="ECO:0000256" key="3">
    <source>
        <dbReference type="SAM" id="MobiDB-lite"/>
    </source>
</evidence>
<keyword evidence="6" id="KW-1185">Reference proteome</keyword>
<evidence type="ECO:0000313" key="5">
    <source>
        <dbReference type="EMBL" id="MBD2843958.1"/>
    </source>
</evidence>
<dbReference type="GO" id="GO:0016052">
    <property type="term" value="P:carbohydrate catabolic process"/>
    <property type="evidence" value="ECO:0007669"/>
    <property type="project" value="InterPro"/>
</dbReference>
<dbReference type="InterPro" id="IPR006558">
    <property type="entry name" value="LamG-like"/>
</dbReference>
<dbReference type="Proteomes" id="UP000621560">
    <property type="component" value="Unassembled WGS sequence"/>
</dbReference>
<dbReference type="AlphaFoldDB" id="A0A927BNT4"/>
<dbReference type="RefSeq" id="WP_190914195.1">
    <property type="nucleotide sequence ID" value="NZ_JACXIZ010000007.1"/>
</dbReference>
<dbReference type="SUPFAM" id="SSF49344">
    <property type="entry name" value="CBD9-like"/>
    <property type="match status" value="1"/>
</dbReference>
<keyword evidence="2" id="KW-1015">Disulfide bond</keyword>